<dbReference type="EMBL" id="CP142732">
    <property type="protein sequence ID" value="WUR04124.1"/>
    <property type="molecule type" value="Genomic_DNA"/>
</dbReference>
<dbReference type="GO" id="GO:0000460">
    <property type="term" value="P:maturation of 5.8S rRNA"/>
    <property type="evidence" value="ECO:0007669"/>
    <property type="project" value="TreeGrafter"/>
</dbReference>
<dbReference type="InterPro" id="IPR006958">
    <property type="entry name" value="Mak16"/>
</dbReference>
<dbReference type="PIRSF" id="PIRSF003352">
    <property type="entry name" value="MAK16"/>
    <property type="match status" value="1"/>
</dbReference>
<dbReference type="RefSeq" id="XP_065330269.1">
    <property type="nucleotide sequence ID" value="XM_065474197.1"/>
</dbReference>
<dbReference type="GO" id="GO:0030687">
    <property type="term" value="C:preribosome, large subunit precursor"/>
    <property type="evidence" value="ECO:0007669"/>
    <property type="project" value="TreeGrafter"/>
</dbReference>
<comment type="subcellular location">
    <subcellularLocation>
        <location evidence="1">Nucleus</location>
    </subcellularLocation>
</comment>
<evidence type="ECO:0000256" key="4">
    <source>
        <dbReference type="PIRNR" id="PIRNR003352"/>
    </source>
</evidence>
<evidence type="ECO:0000313" key="7">
    <source>
        <dbReference type="EMBL" id="WUR04124.1"/>
    </source>
</evidence>
<sequence>MLDNSIWKNIGGKKFCSFKKKTETEFLCKNKNNLTGLCNEFSCPLANTKYATIRAIDEELYLFLKEPERINTPNEQYEKIKLSKNYEEALKQIDEELEHWDKQIIHKCKQKHTKLTEYLERLEYFKEHGRTEYMKKVKRKVTRAEKLAALSKLDNLDFEKQIGEELLLRLESGVYGEAVKDRYHKVNEQFIEEKKNAKKKKKYVAHYENEEDLQETGEIEASKEEESKEKKKKKTKKEKMTW</sequence>
<evidence type="ECO:0000313" key="8">
    <source>
        <dbReference type="Proteomes" id="UP001334084"/>
    </source>
</evidence>
<keyword evidence="3 4" id="KW-0539">Nucleus</keyword>
<feature type="region of interest" description="Disordered" evidence="5">
    <location>
        <begin position="210"/>
        <end position="242"/>
    </location>
</feature>
<dbReference type="Proteomes" id="UP001334084">
    <property type="component" value="Chromosome 7"/>
</dbReference>
<dbReference type="Gene3D" id="3.30.390.110">
    <property type="match status" value="1"/>
</dbReference>
<protein>
    <recommendedName>
        <fullName evidence="4">Protein MAK16</fullName>
    </recommendedName>
</protein>
<name>A0AAX4JDT0_9MICR</name>
<evidence type="ECO:0000256" key="2">
    <source>
        <dbReference type="ARBA" id="ARBA00005514"/>
    </source>
</evidence>
<dbReference type="PANTHER" id="PTHR23405:SF4">
    <property type="entry name" value="PROTEIN MAK16 HOMOLOG"/>
    <property type="match status" value="1"/>
</dbReference>
<feature type="compositionally biased region" description="Basic residues" evidence="5">
    <location>
        <begin position="230"/>
        <end position="242"/>
    </location>
</feature>
<dbReference type="PANTHER" id="PTHR23405">
    <property type="entry name" value="MAINTENANCE OF KILLER 16 MAK16 PROTEIN-RELATED"/>
    <property type="match status" value="1"/>
</dbReference>
<evidence type="ECO:0000256" key="3">
    <source>
        <dbReference type="ARBA" id="ARBA00023242"/>
    </source>
</evidence>
<reference evidence="7" key="1">
    <citation type="journal article" date="2024" name="BMC Genomics">
        <title>Functional annotation of a divergent genome using sequence and structure-based similarity.</title>
        <authorList>
            <person name="Svedberg D."/>
            <person name="Winiger R.R."/>
            <person name="Berg A."/>
            <person name="Sharma H."/>
            <person name="Tellgren-Roth C."/>
            <person name="Debrunner-Vossbrinck B.A."/>
            <person name="Vossbrinck C.R."/>
            <person name="Barandun J."/>
        </authorList>
    </citation>
    <scope>NUCLEOTIDE SEQUENCE</scope>
    <source>
        <strain evidence="7">Illinois isolate</strain>
    </source>
</reference>
<dbReference type="AlphaFoldDB" id="A0AAX4JDT0"/>
<evidence type="ECO:0000256" key="1">
    <source>
        <dbReference type="ARBA" id="ARBA00004123"/>
    </source>
</evidence>
<gene>
    <name evidence="7" type="ORF">VNE69_07190</name>
</gene>
<comment type="similarity">
    <text evidence="2 4">Belongs to the MAK16 family.</text>
</comment>
<proteinExistence type="inferred from homology"/>
<feature type="domain" description="Ribosomal eL28/Mak16" evidence="6">
    <location>
        <begin position="6"/>
        <end position="118"/>
    </location>
</feature>
<evidence type="ECO:0000259" key="6">
    <source>
        <dbReference type="Pfam" id="PF01778"/>
    </source>
</evidence>
<organism evidence="7 8">
    <name type="scientific">Vairimorpha necatrix</name>
    <dbReference type="NCBI Taxonomy" id="6039"/>
    <lineage>
        <taxon>Eukaryota</taxon>
        <taxon>Fungi</taxon>
        <taxon>Fungi incertae sedis</taxon>
        <taxon>Microsporidia</taxon>
        <taxon>Nosematidae</taxon>
        <taxon>Vairimorpha</taxon>
    </lineage>
</organism>
<keyword evidence="8" id="KW-1185">Reference proteome</keyword>
<dbReference type="Pfam" id="PF01778">
    <property type="entry name" value="Ribosomal_L28e"/>
    <property type="match status" value="1"/>
</dbReference>
<dbReference type="GO" id="GO:0000470">
    <property type="term" value="P:maturation of LSU-rRNA"/>
    <property type="evidence" value="ECO:0007669"/>
    <property type="project" value="TreeGrafter"/>
</dbReference>
<feature type="compositionally biased region" description="Basic and acidic residues" evidence="5">
    <location>
        <begin position="220"/>
        <end position="229"/>
    </location>
</feature>
<accession>A0AAX4JDT0</accession>
<dbReference type="GeneID" id="90541946"/>
<dbReference type="KEGG" id="vnx:VNE69_07190"/>
<dbReference type="GO" id="GO:0005730">
    <property type="term" value="C:nucleolus"/>
    <property type="evidence" value="ECO:0007669"/>
    <property type="project" value="UniProtKB-UniRule"/>
</dbReference>
<evidence type="ECO:0000256" key="5">
    <source>
        <dbReference type="SAM" id="MobiDB-lite"/>
    </source>
</evidence>
<dbReference type="InterPro" id="IPR029004">
    <property type="entry name" value="Ribosomal_eL28/Mak16"/>
</dbReference>